<dbReference type="EMBL" id="ML994639">
    <property type="protein sequence ID" value="KAF2184070.1"/>
    <property type="molecule type" value="Genomic_DNA"/>
</dbReference>
<organism evidence="1 2">
    <name type="scientific">Zopfia rhizophila CBS 207.26</name>
    <dbReference type="NCBI Taxonomy" id="1314779"/>
    <lineage>
        <taxon>Eukaryota</taxon>
        <taxon>Fungi</taxon>
        <taxon>Dikarya</taxon>
        <taxon>Ascomycota</taxon>
        <taxon>Pezizomycotina</taxon>
        <taxon>Dothideomycetes</taxon>
        <taxon>Dothideomycetes incertae sedis</taxon>
        <taxon>Zopfiaceae</taxon>
        <taxon>Zopfia</taxon>
    </lineage>
</organism>
<dbReference type="AlphaFoldDB" id="A0A6A6E1Q6"/>
<protein>
    <submittedName>
        <fullName evidence="1">Uncharacterized protein</fullName>
    </submittedName>
</protein>
<reference evidence="1" key="1">
    <citation type="journal article" date="2020" name="Stud. Mycol.">
        <title>101 Dothideomycetes genomes: a test case for predicting lifestyles and emergence of pathogens.</title>
        <authorList>
            <person name="Haridas S."/>
            <person name="Albert R."/>
            <person name="Binder M."/>
            <person name="Bloem J."/>
            <person name="Labutti K."/>
            <person name="Salamov A."/>
            <person name="Andreopoulos B."/>
            <person name="Baker S."/>
            <person name="Barry K."/>
            <person name="Bills G."/>
            <person name="Bluhm B."/>
            <person name="Cannon C."/>
            <person name="Castanera R."/>
            <person name="Culley D."/>
            <person name="Daum C."/>
            <person name="Ezra D."/>
            <person name="Gonzalez J."/>
            <person name="Henrissat B."/>
            <person name="Kuo A."/>
            <person name="Liang C."/>
            <person name="Lipzen A."/>
            <person name="Lutzoni F."/>
            <person name="Magnuson J."/>
            <person name="Mondo S."/>
            <person name="Nolan M."/>
            <person name="Ohm R."/>
            <person name="Pangilinan J."/>
            <person name="Park H.-J."/>
            <person name="Ramirez L."/>
            <person name="Alfaro M."/>
            <person name="Sun H."/>
            <person name="Tritt A."/>
            <person name="Yoshinaga Y."/>
            <person name="Zwiers L.-H."/>
            <person name="Turgeon B."/>
            <person name="Goodwin S."/>
            <person name="Spatafora J."/>
            <person name="Crous P."/>
            <person name="Grigoriev I."/>
        </authorList>
    </citation>
    <scope>NUCLEOTIDE SEQUENCE</scope>
    <source>
        <strain evidence="1">CBS 207.26</strain>
    </source>
</reference>
<accession>A0A6A6E1Q6</accession>
<dbReference type="Proteomes" id="UP000800200">
    <property type="component" value="Unassembled WGS sequence"/>
</dbReference>
<keyword evidence="2" id="KW-1185">Reference proteome</keyword>
<gene>
    <name evidence="1" type="ORF">K469DRAFT_198443</name>
</gene>
<proteinExistence type="predicted"/>
<name>A0A6A6E1Q6_9PEZI</name>
<sequence length="176" mass="19889">MFSGQQSLEITRLYPPVVGVDTFYTSIYEACRVNLQSASWYECYQESLKSCGSLSRDQNPPRYLHIPSYSFAQFSRSGPRSLHCSHPQSHKIDLRAAPVTQDIKKVTHPNTTLHFTIRLPLHCFIVVKFPLAMYPFLTPLRVPLGSLRRIPDLEKAAVCDLLFGVPLSVPSVPARD</sequence>
<evidence type="ECO:0000313" key="1">
    <source>
        <dbReference type="EMBL" id="KAF2184070.1"/>
    </source>
</evidence>
<evidence type="ECO:0000313" key="2">
    <source>
        <dbReference type="Proteomes" id="UP000800200"/>
    </source>
</evidence>